<keyword evidence="2" id="KW-1133">Transmembrane helix</keyword>
<feature type="region of interest" description="Disordered" evidence="1">
    <location>
        <begin position="60"/>
        <end position="84"/>
    </location>
</feature>
<keyword evidence="2" id="KW-0812">Transmembrane</keyword>
<organism evidence="3 4">
    <name type="scientific">Apiospora kogelbergensis</name>
    <dbReference type="NCBI Taxonomy" id="1337665"/>
    <lineage>
        <taxon>Eukaryota</taxon>
        <taxon>Fungi</taxon>
        <taxon>Dikarya</taxon>
        <taxon>Ascomycota</taxon>
        <taxon>Pezizomycotina</taxon>
        <taxon>Sordariomycetes</taxon>
        <taxon>Xylariomycetidae</taxon>
        <taxon>Amphisphaeriales</taxon>
        <taxon>Apiosporaceae</taxon>
        <taxon>Apiospora</taxon>
    </lineage>
</organism>
<comment type="caution">
    <text evidence="3">The sequence shown here is derived from an EMBL/GenBank/DDBJ whole genome shotgun (WGS) entry which is preliminary data.</text>
</comment>
<evidence type="ECO:0000313" key="4">
    <source>
        <dbReference type="Proteomes" id="UP001392437"/>
    </source>
</evidence>
<feature type="compositionally biased region" description="Basic and acidic residues" evidence="1">
    <location>
        <begin position="17"/>
        <end position="30"/>
    </location>
</feature>
<keyword evidence="4" id="KW-1185">Reference proteome</keyword>
<reference evidence="3 4" key="1">
    <citation type="submission" date="2023-01" db="EMBL/GenBank/DDBJ databases">
        <title>Analysis of 21 Apiospora genomes using comparative genomics revels a genus with tremendous synthesis potential of carbohydrate active enzymes and secondary metabolites.</title>
        <authorList>
            <person name="Sorensen T."/>
        </authorList>
    </citation>
    <scope>NUCLEOTIDE SEQUENCE [LARGE SCALE GENOMIC DNA]</scope>
    <source>
        <strain evidence="3 4">CBS 117206</strain>
    </source>
</reference>
<proteinExistence type="predicted"/>
<feature type="transmembrane region" description="Helical" evidence="2">
    <location>
        <begin position="190"/>
        <end position="214"/>
    </location>
</feature>
<dbReference type="EMBL" id="JAQQWP010000006">
    <property type="protein sequence ID" value="KAK8113923.1"/>
    <property type="molecule type" value="Genomic_DNA"/>
</dbReference>
<evidence type="ECO:0000313" key="3">
    <source>
        <dbReference type="EMBL" id="KAK8113923.1"/>
    </source>
</evidence>
<protein>
    <submittedName>
        <fullName evidence="3">Uncharacterized protein</fullName>
    </submittedName>
</protein>
<gene>
    <name evidence="3" type="ORF">PG999_005992</name>
</gene>
<feature type="region of interest" description="Disordered" evidence="1">
    <location>
        <begin position="1"/>
        <end position="45"/>
    </location>
</feature>
<dbReference type="Proteomes" id="UP001392437">
    <property type="component" value="Unassembled WGS sequence"/>
</dbReference>
<feature type="compositionally biased region" description="Low complexity" evidence="1">
    <location>
        <begin position="60"/>
        <end position="76"/>
    </location>
</feature>
<keyword evidence="2" id="KW-0472">Membrane</keyword>
<sequence>MTRNAAASRPHPMPQENQRRHPTLEHDLEYHPQQSVYDRRQQKQAQYQAYRPNFQNVNYQRQPSHQQQQPEQSVPWPTTPPPAALESATDLAARSYSLCRNAITGVEGLGPLIMEGSESGRARPAVAMVVVMDRPGNRELQGYSGSTLDGYNSSGRASISKGLLAPSIVAREDDTDATKQRHAERRRFRIMASLGTLSAIATVVLAVFTALSFYSKAQA</sequence>
<name>A0AAW0QQ23_9PEZI</name>
<accession>A0AAW0QQ23</accession>
<dbReference type="AlphaFoldDB" id="A0AAW0QQ23"/>
<evidence type="ECO:0000256" key="1">
    <source>
        <dbReference type="SAM" id="MobiDB-lite"/>
    </source>
</evidence>
<evidence type="ECO:0000256" key="2">
    <source>
        <dbReference type="SAM" id="Phobius"/>
    </source>
</evidence>